<proteinExistence type="predicted"/>
<dbReference type="EMBL" id="MT143117">
    <property type="protein sequence ID" value="QJA93042.1"/>
    <property type="molecule type" value="Genomic_DNA"/>
</dbReference>
<dbReference type="AlphaFoldDB" id="A0A6M3LHB1"/>
<sequence>MKNKSLYIFRNCCPILEQTADGYNVGRCWYYLPDGKRCWRHGDVEVEVKYYLETGKCTLENKMRQRKGLQLLGKNR</sequence>
<reference evidence="1" key="1">
    <citation type="submission" date="2020-03" db="EMBL/GenBank/DDBJ databases">
        <title>The deep terrestrial virosphere.</title>
        <authorList>
            <person name="Holmfeldt K."/>
            <person name="Nilsson E."/>
            <person name="Simone D."/>
            <person name="Lopez-Fernandez M."/>
            <person name="Wu X."/>
            <person name="de Brujin I."/>
            <person name="Lundin D."/>
            <person name="Andersson A."/>
            <person name="Bertilsson S."/>
            <person name="Dopson M."/>
        </authorList>
    </citation>
    <scope>NUCLEOTIDE SEQUENCE</scope>
    <source>
        <strain evidence="1">MM415B04387</strain>
    </source>
</reference>
<protein>
    <submittedName>
        <fullName evidence="1">Uncharacterized protein</fullName>
    </submittedName>
</protein>
<evidence type="ECO:0000313" key="1">
    <source>
        <dbReference type="EMBL" id="QJA93042.1"/>
    </source>
</evidence>
<accession>A0A6M3LHB1</accession>
<name>A0A6M3LHB1_9ZZZZ</name>
<gene>
    <name evidence="1" type="ORF">MM415B04387_0013</name>
</gene>
<organism evidence="1">
    <name type="scientific">viral metagenome</name>
    <dbReference type="NCBI Taxonomy" id="1070528"/>
    <lineage>
        <taxon>unclassified sequences</taxon>
        <taxon>metagenomes</taxon>
        <taxon>organismal metagenomes</taxon>
    </lineage>
</organism>